<protein>
    <submittedName>
        <fullName evidence="2">Glycosyltransferase</fullName>
    </submittedName>
</protein>
<dbReference type="PANTHER" id="PTHR43685:SF2">
    <property type="entry name" value="GLYCOSYLTRANSFERASE 2-LIKE DOMAIN-CONTAINING PROTEIN"/>
    <property type="match status" value="1"/>
</dbReference>
<dbReference type="SUPFAM" id="SSF53448">
    <property type="entry name" value="Nucleotide-diphospho-sugar transferases"/>
    <property type="match status" value="1"/>
</dbReference>
<keyword evidence="2" id="KW-0808">Transferase</keyword>
<gene>
    <name evidence="2" type="ORF">HA48_01850</name>
</gene>
<dbReference type="OrthoDB" id="6813549at2"/>
<dbReference type="AlphaFoldDB" id="A0A1X1DE42"/>
<name>A0A1X1DE42_9GAMM</name>
<dbReference type="Gene3D" id="3.90.550.10">
    <property type="entry name" value="Spore Coat Polysaccharide Biosynthesis Protein SpsA, Chain A"/>
    <property type="match status" value="1"/>
</dbReference>
<dbReference type="Proteomes" id="UP000193104">
    <property type="component" value="Unassembled WGS sequence"/>
</dbReference>
<evidence type="ECO:0000313" key="3">
    <source>
        <dbReference type="Proteomes" id="UP000193104"/>
    </source>
</evidence>
<evidence type="ECO:0000259" key="1">
    <source>
        <dbReference type="Pfam" id="PF00535"/>
    </source>
</evidence>
<proteinExistence type="predicted"/>
<dbReference type="InterPro" id="IPR050834">
    <property type="entry name" value="Glycosyltransf_2"/>
</dbReference>
<dbReference type="EMBL" id="MLFS01000003">
    <property type="protein sequence ID" value="ORM74952.1"/>
    <property type="molecule type" value="Genomic_DNA"/>
</dbReference>
<comment type="caution">
    <text evidence="2">The sequence shown here is derived from an EMBL/GenBank/DDBJ whole genome shotgun (WGS) entry which is preliminary data.</text>
</comment>
<dbReference type="GO" id="GO:0016740">
    <property type="term" value="F:transferase activity"/>
    <property type="evidence" value="ECO:0007669"/>
    <property type="project" value="UniProtKB-KW"/>
</dbReference>
<organism evidence="2 3">
    <name type="scientific">Pantoea wallisii</name>
    <dbReference type="NCBI Taxonomy" id="1076551"/>
    <lineage>
        <taxon>Bacteria</taxon>
        <taxon>Pseudomonadati</taxon>
        <taxon>Pseudomonadota</taxon>
        <taxon>Gammaproteobacteria</taxon>
        <taxon>Enterobacterales</taxon>
        <taxon>Erwiniaceae</taxon>
        <taxon>Pantoea</taxon>
    </lineage>
</organism>
<dbReference type="Pfam" id="PF00535">
    <property type="entry name" value="Glycos_transf_2"/>
    <property type="match status" value="1"/>
</dbReference>
<dbReference type="PANTHER" id="PTHR43685">
    <property type="entry name" value="GLYCOSYLTRANSFERASE"/>
    <property type="match status" value="1"/>
</dbReference>
<dbReference type="InterPro" id="IPR029044">
    <property type="entry name" value="Nucleotide-diphossugar_trans"/>
</dbReference>
<accession>A0A1X1DE42</accession>
<keyword evidence="3" id="KW-1185">Reference proteome</keyword>
<evidence type="ECO:0000313" key="2">
    <source>
        <dbReference type="EMBL" id="ORM74952.1"/>
    </source>
</evidence>
<dbReference type="RefSeq" id="WP_128599521.1">
    <property type="nucleotide sequence ID" value="NZ_MLFS01000003.1"/>
</dbReference>
<dbReference type="InterPro" id="IPR001173">
    <property type="entry name" value="Glyco_trans_2-like"/>
</dbReference>
<sequence length="332" mass="38369">MTTRRTPTVSVIIPNWNCAPWLPEAMSSLLRQSSPPQEIIIIDDGSKDNSVAWLNAFAAQHPQVTLLSGERGGVSAARMKGLAVATGDFVYFMDADDFVSTDLFADFRRVQARHDDLDLFCFGAKMFFDLPAAQRQYQSIHQRHVSGLMPGGSASLRTLIQHQSAHRVVWSSIISRRLIDQLQLQFLPIQNHEDAPFMFALYMQARSFYCTSQSYYYKRFMLTSLSQSTRDFSWIKNYFIARGSSEQFLRDHQLPLDEALLDDYYQTVMQGCLSQIRYNHVKVPPEWLPQVNQVVRKVLQRSARHKLLWYCPTVWRGLQACRNRIGRYSARR</sequence>
<dbReference type="STRING" id="1076551.HA48_01850"/>
<dbReference type="CDD" id="cd00761">
    <property type="entry name" value="Glyco_tranf_GTA_type"/>
    <property type="match status" value="1"/>
</dbReference>
<reference evidence="2 3" key="1">
    <citation type="journal article" date="2017" name="Antonie Van Leeuwenhoek">
        <title>Phylogenomic resolution of the bacterial genus Pantoea and its relationship with Erwinia and Tatumella.</title>
        <authorList>
            <person name="Palmer M."/>
            <person name="Steenkamp E.T."/>
            <person name="Coetzee M.P."/>
            <person name="Chan W.Y."/>
            <person name="van Zyl E."/>
            <person name="De Maayer P."/>
            <person name="Coutinho T.A."/>
            <person name="Blom J."/>
            <person name="Smits T.H."/>
            <person name="Duffy B."/>
            <person name="Venter S.N."/>
        </authorList>
    </citation>
    <scope>NUCLEOTIDE SEQUENCE [LARGE SCALE GENOMIC DNA]</scope>
    <source>
        <strain evidence="2 3">LMG 26277</strain>
    </source>
</reference>
<feature type="domain" description="Glycosyltransferase 2-like" evidence="1">
    <location>
        <begin position="10"/>
        <end position="110"/>
    </location>
</feature>